<evidence type="ECO:0000256" key="5">
    <source>
        <dbReference type="ARBA" id="ARBA00023136"/>
    </source>
</evidence>
<evidence type="ECO:0000259" key="7">
    <source>
        <dbReference type="PROSITE" id="PS50845"/>
    </source>
</evidence>
<name>A0A1I7RN95_BURXY</name>
<keyword evidence="4 6" id="KW-1133">Transmembrane helix</keyword>
<proteinExistence type="predicted"/>
<dbReference type="InterPro" id="IPR046964">
    <property type="entry name" value="RTN1-4"/>
</dbReference>
<dbReference type="PROSITE" id="PS50845">
    <property type="entry name" value="RETICULON"/>
    <property type="match status" value="1"/>
</dbReference>
<dbReference type="WBParaSite" id="BXY_0218100.1">
    <property type="protein sequence ID" value="BXY_0218100.1"/>
    <property type="gene ID" value="BXY_0218100"/>
</dbReference>
<reference evidence="9" key="1">
    <citation type="submission" date="2016-11" db="UniProtKB">
        <authorList>
            <consortium name="WormBaseParasite"/>
        </authorList>
    </citation>
    <scope>IDENTIFICATION</scope>
</reference>
<accession>A0A1I7RN95</accession>
<keyword evidence="5 6" id="KW-0472">Membrane</keyword>
<dbReference type="PANTHER" id="PTHR45799">
    <property type="entry name" value="RETICULON-LIKE PROTEIN"/>
    <property type="match status" value="1"/>
</dbReference>
<comment type="subcellular location">
    <subcellularLocation>
        <location evidence="1 6">Endoplasmic reticulum membrane</location>
        <topology evidence="1 6">Multi-pass membrane protein</topology>
    </subcellularLocation>
</comment>
<keyword evidence="2 6" id="KW-0812">Transmembrane</keyword>
<evidence type="ECO:0000313" key="8">
    <source>
        <dbReference type="Proteomes" id="UP000095284"/>
    </source>
</evidence>
<evidence type="ECO:0000313" key="9">
    <source>
        <dbReference type="WBParaSite" id="BXY_0218100.1"/>
    </source>
</evidence>
<sequence length="249" mass="27867">MSKVGLLFRAIGSLISLITRITFNLVHYVGLLGSLGVTVYTVGEYTHNFIKDKPRVLEILKWRDPKKSAAALALSLLALILIAKFSVISLIAWTSLTILAGTLGFRVYKLVESHLKKTDGANPFKEYLEPEISVPQEKAHAQADVIVQHGQDLLNSLRRLFLVENICDSIKFAVLLWTLTYIGSWFSGICLATLFVLALFTLPKVYELYQEPIDEYIALAKANVEKVNAVLQEKLPFLKCAAKDDKKEE</sequence>
<dbReference type="Proteomes" id="UP000095284">
    <property type="component" value="Unplaced"/>
</dbReference>
<evidence type="ECO:0000256" key="1">
    <source>
        <dbReference type="ARBA" id="ARBA00004477"/>
    </source>
</evidence>
<evidence type="ECO:0000256" key="4">
    <source>
        <dbReference type="ARBA" id="ARBA00022989"/>
    </source>
</evidence>
<dbReference type="InterPro" id="IPR003388">
    <property type="entry name" value="Reticulon"/>
</dbReference>
<evidence type="ECO:0000256" key="2">
    <source>
        <dbReference type="ARBA" id="ARBA00022692"/>
    </source>
</evidence>
<feature type="transmembrane region" description="Helical" evidence="6">
    <location>
        <begin position="30"/>
        <end position="50"/>
    </location>
</feature>
<feature type="transmembrane region" description="Helical" evidence="6">
    <location>
        <begin position="71"/>
        <end position="93"/>
    </location>
</feature>
<dbReference type="PANTHER" id="PTHR45799:SF2">
    <property type="entry name" value="RETICULON-LIKE PROTEIN"/>
    <property type="match status" value="1"/>
</dbReference>
<feature type="domain" description="Reticulon" evidence="7">
    <location>
        <begin position="56"/>
        <end position="249"/>
    </location>
</feature>
<dbReference type="GO" id="GO:0005789">
    <property type="term" value="C:endoplasmic reticulum membrane"/>
    <property type="evidence" value="ECO:0007669"/>
    <property type="project" value="UniProtKB-SubCell"/>
</dbReference>
<dbReference type="AlphaFoldDB" id="A0A1I7RN95"/>
<evidence type="ECO:0000256" key="3">
    <source>
        <dbReference type="ARBA" id="ARBA00022824"/>
    </source>
</evidence>
<protein>
    <recommendedName>
        <fullName evidence="6">Reticulon-like protein</fullName>
    </recommendedName>
</protein>
<dbReference type="Pfam" id="PF02453">
    <property type="entry name" value="Reticulon"/>
    <property type="match status" value="1"/>
</dbReference>
<evidence type="ECO:0000256" key="6">
    <source>
        <dbReference type="RuleBase" id="RU363132"/>
    </source>
</evidence>
<keyword evidence="3 6" id="KW-0256">Endoplasmic reticulum</keyword>
<dbReference type="Gene3D" id="1.20.5.2480">
    <property type="match status" value="1"/>
</dbReference>
<dbReference type="eggNOG" id="KOG1792">
    <property type="taxonomic scope" value="Eukaryota"/>
</dbReference>
<organism evidence="8 9">
    <name type="scientific">Bursaphelenchus xylophilus</name>
    <name type="common">Pinewood nematode worm</name>
    <name type="synonym">Aphelenchoides xylophilus</name>
    <dbReference type="NCBI Taxonomy" id="6326"/>
    <lineage>
        <taxon>Eukaryota</taxon>
        <taxon>Metazoa</taxon>
        <taxon>Ecdysozoa</taxon>
        <taxon>Nematoda</taxon>
        <taxon>Chromadorea</taxon>
        <taxon>Rhabditida</taxon>
        <taxon>Tylenchina</taxon>
        <taxon>Tylenchomorpha</taxon>
        <taxon>Aphelenchoidea</taxon>
        <taxon>Aphelenchoididae</taxon>
        <taxon>Bursaphelenchus</taxon>
    </lineage>
</organism>
<dbReference type="GO" id="GO:0030424">
    <property type="term" value="C:axon"/>
    <property type="evidence" value="ECO:0007669"/>
    <property type="project" value="TreeGrafter"/>
</dbReference>
<feature type="transmembrane region" description="Helical" evidence="6">
    <location>
        <begin position="182"/>
        <end position="202"/>
    </location>
</feature>